<evidence type="ECO:0000313" key="1">
    <source>
        <dbReference type="Proteomes" id="UP000095280"/>
    </source>
</evidence>
<dbReference type="Proteomes" id="UP000095280">
    <property type="component" value="Unplaced"/>
</dbReference>
<evidence type="ECO:0000313" key="2">
    <source>
        <dbReference type="WBParaSite" id="maker-uti_cns_0046031-snap-gene-0.61-mRNA-1"/>
    </source>
</evidence>
<protein>
    <submittedName>
        <fullName evidence="2">Late endosomal/lysosomal adaptor and MAPK and MTOR activator 5</fullName>
    </submittedName>
</protein>
<dbReference type="AlphaFoldDB" id="A0A1I8J5E5"/>
<dbReference type="WBParaSite" id="maker-uti_cns_0046031-snap-gene-0.61-mRNA-1">
    <property type="protein sequence ID" value="maker-uti_cns_0046031-snap-gene-0.61-mRNA-1"/>
    <property type="gene ID" value="maker-uti_cns_0046031-snap-gene-0.61"/>
</dbReference>
<accession>A0A1I8J5E5</accession>
<organism evidence="1 2">
    <name type="scientific">Macrostomum lignano</name>
    <dbReference type="NCBI Taxonomy" id="282301"/>
    <lineage>
        <taxon>Eukaryota</taxon>
        <taxon>Metazoa</taxon>
        <taxon>Spiralia</taxon>
        <taxon>Lophotrochozoa</taxon>
        <taxon>Platyhelminthes</taxon>
        <taxon>Rhabditophora</taxon>
        <taxon>Macrostomorpha</taxon>
        <taxon>Macrostomida</taxon>
        <taxon>Macrostomidae</taxon>
        <taxon>Macrostomum</taxon>
    </lineage>
</organism>
<proteinExistence type="predicted"/>
<reference evidence="2" key="1">
    <citation type="submission" date="2016-11" db="UniProtKB">
        <authorList>
            <consortium name="WormBaseParasite"/>
        </authorList>
    </citation>
    <scope>IDENTIFICATION</scope>
</reference>
<name>A0A1I8J5E5_9PLAT</name>
<keyword evidence="1" id="KW-1185">Reference proteome</keyword>
<sequence length="118" mass="11916">MNMTRCTAMSNGSNKNVLAVVRDGTILTTRFSPQCAATLVGAGGGNGGIVVGGVVGSDGGGGVGSNISLINGISLAFIGPIVNTSRRRMVVIRDVVDGTIASMPIYKMSTARATNETL</sequence>